<gene>
    <name evidence="10" type="ORF">GSLYS_00016892001</name>
</gene>
<evidence type="ECO:0000313" key="11">
    <source>
        <dbReference type="Proteomes" id="UP001497497"/>
    </source>
</evidence>
<reference evidence="10 11" key="1">
    <citation type="submission" date="2024-04" db="EMBL/GenBank/DDBJ databases">
        <authorList>
            <consortium name="Genoscope - CEA"/>
            <person name="William W."/>
        </authorList>
    </citation>
    <scope>NUCLEOTIDE SEQUENCE [LARGE SCALE GENOMIC DNA]</scope>
</reference>
<feature type="region of interest" description="Disordered" evidence="8">
    <location>
        <begin position="92"/>
        <end position="123"/>
    </location>
</feature>
<keyword evidence="5" id="KW-0378">Hydrolase</keyword>
<evidence type="ECO:0000313" key="10">
    <source>
        <dbReference type="EMBL" id="CAL1543358.1"/>
    </source>
</evidence>
<evidence type="ECO:0000256" key="5">
    <source>
        <dbReference type="ARBA" id="ARBA00022801"/>
    </source>
</evidence>
<dbReference type="FunFam" id="3.30.420.10:FF:000007">
    <property type="entry name" value="Interferon-stimulated exonuclease gene 20"/>
    <property type="match status" value="1"/>
</dbReference>
<dbReference type="Gene3D" id="3.30.420.10">
    <property type="entry name" value="Ribonuclease H-like superfamily/Ribonuclease H"/>
    <property type="match status" value="1"/>
</dbReference>
<keyword evidence="7" id="KW-0539">Nucleus</keyword>
<comment type="similarity">
    <text evidence="2">Belongs to the REXO4 family.</text>
</comment>
<dbReference type="InterPro" id="IPR036397">
    <property type="entry name" value="RNaseH_sf"/>
</dbReference>
<dbReference type="Pfam" id="PF00929">
    <property type="entry name" value="RNase_T"/>
    <property type="match status" value="1"/>
</dbReference>
<dbReference type="InterPro" id="IPR047021">
    <property type="entry name" value="REXO1/3/4-like"/>
</dbReference>
<evidence type="ECO:0000256" key="4">
    <source>
        <dbReference type="ARBA" id="ARBA00022722"/>
    </source>
</evidence>
<feature type="domain" description="Exonuclease" evidence="9">
    <location>
        <begin position="209"/>
        <end position="370"/>
    </location>
</feature>
<feature type="compositionally biased region" description="Basic and acidic residues" evidence="8">
    <location>
        <begin position="142"/>
        <end position="160"/>
    </location>
</feature>
<feature type="compositionally biased region" description="Basic residues" evidence="8">
    <location>
        <begin position="107"/>
        <end position="120"/>
    </location>
</feature>
<comment type="caution">
    <text evidence="10">The sequence shown here is derived from an EMBL/GenBank/DDBJ whole genome shotgun (WGS) entry which is preliminary data.</text>
</comment>
<evidence type="ECO:0000256" key="6">
    <source>
        <dbReference type="ARBA" id="ARBA00022839"/>
    </source>
</evidence>
<feature type="compositionally biased region" description="Basic and acidic residues" evidence="8">
    <location>
        <begin position="92"/>
        <end position="106"/>
    </location>
</feature>
<evidence type="ECO:0000256" key="1">
    <source>
        <dbReference type="ARBA" id="ARBA00004123"/>
    </source>
</evidence>
<dbReference type="Proteomes" id="UP001497497">
    <property type="component" value="Unassembled WGS sequence"/>
</dbReference>
<evidence type="ECO:0000256" key="8">
    <source>
        <dbReference type="SAM" id="MobiDB-lite"/>
    </source>
</evidence>
<dbReference type="GO" id="GO:0003676">
    <property type="term" value="F:nucleic acid binding"/>
    <property type="evidence" value="ECO:0007669"/>
    <property type="project" value="InterPro"/>
</dbReference>
<dbReference type="GO" id="GO:0008408">
    <property type="term" value="F:3'-5' exonuclease activity"/>
    <property type="evidence" value="ECO:0007669"/>
    <property type="project" value="InterPro"/>
</dbReference>
<comment type="subcellular location">
    <subcellularLocation>
        <location evidence="1">Nucleus</location>
    </subcellularLocation>
</comment>
<protein>
    <recommendedName>
        <fullName evidence="3">RNA exonuclease 4</fullName>
    </recommendedName>
</protein>
<evidence type="ECO:0000256" key="2">
    <source>
        <dbReference type="ARBA" id="ARBA00010489"/>
    </source>
</evidence>
<dbReference type="AlphaFoldDB" id="A0AAV2I9G6"/>
<evidence type="ECO:0000256" key="7">
    <source>
        <dbReference type="ARBA" id="ARBA00023242"/>
    </source>
</evidence>
<dbReference type="SUPFAM" id="SSF53098">
    <property type="entry name" value="Ribonuclease H-like"/>
    <property type="match status" value="1"/>
</dbReference>
<dbReference type="PANTHER" id="PTHR12801">
    <property type="entry name" value="RNA EXONUCLEASE REXO1 / RECO3 FAMILY MEMBER-RELATED"/>
    <property type="match status" value="1"/>
</dbReference>
<dbReference type="SMART" id="SM00479">
    <property type="entry name" value="EXOIII"/>
    <property type="match status" value="1"/>
</dbReference>
<keyword evidence="6" id="KW-0269">Exonuclease</keyword>
<dbReference type="InterPro" id="IPR012337">
    <property type="entry name" value="RNaseH-like_sf"/>
</dbReference>
<accession>A0AAV2I9G6</accession>
<proteinExistence type="inferred from homology"/>
<dbReference type="EMBL" id="CAXITT010000542">
    <property type="protein sequence ID" value="CAL1543358.1"/>
    <property type="molecule type" value="Genomic_DNA"/>
</dbReference>
<keyword evidence="4" id="KW-0540">Nuclease</keyword>
<name>A0AAV2I9G6_LYMST</name>
<organism evidence="10 11">
    <name type="scientific">Lymnaea stagnalis</name>
    <name type="common">Great pond snail</name>
    <name type="synonym">Helix stagnalis</name>
    <dbReference type="NCBI Taxonomy" id="6523"/>
    <lineage>
        <taxon>Eukaryota</taxon>
        <taxon>Metazoa</taxon>
        <taxon>Spiralia</taxon>
        <taxon>Lophotrochozoa</taxon>
        <taxon>Mollusca</taxon>
        <taxon>Gastropoda</taxon>
        <taxon>Heterobranchia</taxon>
        <taxon>Euthyneura</taxon>
        <taxon>Panpulmonata</taxon>
        <taxon>Hygrophila</taxon>
        <taxon>Lymnaeoidea</taxon>
        <taxon>Lymnaeidae</taxon>
        <taxon>Lymnaea</taxon>
    </lineage>
</organism>
<dbReference type="PANTHER" id="PTHR12801:SF158">
    <property type="entry name" value="RNA EXONUCLEASE 4"/>
    <property type="match status" value="1"/>
</dbReference>
<sequence>MLLSTETLYAAARNMKTDKLHCKGSSDFKQLSVLKKLTPTIEKNALLPINVKRAQALNKKDLKKAKTVDSNHFGTSEMKLDKAPLEFKEKNEYPDHTEDSSHDKKGFKTHKNKKGSKKKHDGASNWTRLCMKLHINSTTRKNKPENVKRMAEDDISPDSKRHACFPSRLKPDVWFDNVDNILIESDKSQIKKETMDPLVKPDSFKGLTNCVAMDCEMVGVGPKGEDSILARVSIVNHFGVCLYDKFVLPTEKVTDYRTHVSGVTPQNLSTAEEFSMVQKEVSDIIRGRILVGHALQNDLRVLFLTHPHKLIRDTSQYKPFRELFKGRLPSLKNLTEKVLGVSVQAGQHSSIQDSQAAMRLYTMFRQKWEKEIKKNKRLDRKKKKKVKPASKKGQK</sequence>
<dbReference type="GO" id="GO:0006364">
    <property type="term" value="P:rRNA processing"/>
    <property type="evidence" value="ECO:0007669"/>
    <property type="project" value="InterPro"/>
</dbReference>
<evidence type="ECO:0000259" key="9">
    <source>
        <dbReference type="SMART" id="SM00479"/>
    </source>
</evidence>
<feature type="region of interest" description="Disordered" evidence="8">
    <location>
        <begin position="140"/>
        <end position="160"/>
    </location>
</feature>
<dbReference type="CDD" id="cd06144">
    <property type="entry name" value="REX4_like"/>
    <property type="match status" value="1"/>
</dbReference>
<dbReference type="InterPro" id="IPR013520">
    <property type="entry name" value="Ribonucl_H"/>
</dbReference>
<dbReference type="InterPro" id="IPR037431">
    <property type="entry name" value="REX4_DEDDh_dom"/>
</dbReference>
<dbReference type="GO" id="GO:0005634">
    <property type="term" value="C:nucleus"/>
    <property type="evidence" value="ECO:0007669"/>
    <property type="project" value="UniProtKB-SubCell"/>
</dbReference>
<keyword evidence="11" id="KW-1185">Reference proteome</keyword>
<feature type="compositionally biased region" description="Basic residues" evidence="8">
    <location>
        <begin position="373"/>
        <end position="395"/>
    </location>
</feature>
<evidence type="ECO:0000256" key="3">
    <source>
        <dbReference type="ARBA" id="ARBA00016937"/>
    </source>
</evidence>
<feature type="region of interest" description="Disordered" evidence="8">
    <location>
        <begin position="372"/>
        <end position="395"/>
    </location>
</feature>